<organism evidence="3 4">
    <name type="scientific">Microbacterium insulae</name>
    <dbReference type="NCBI Taxonomy" id="483014"/>
    <lineage>
        <taxon>Bacteria</taxon>
        <taxon>Bacillati</taxon>
        <taxon>Actinomycetota</taxon>
        <taxon>Actinomycetes</taxon>
        <taxon>Micrococcales</taxon>
        <taxon>Microbacteriaceae</taxon>
        <taxon>Microbacterium</taxon>
    </lineage>
</organism>
<dbReference type="Gene3D" id="3.30.390.10">
    <property type="entry name" value="Enolase-like, N-terminal domain"/>
    <property type="match status" value="1"/>
</dbReference>
<sequence length="135" mass="14973">MGQDPRRIEHHWQVMYRGAFDRGGPVLSSAISGIDQALWDITGKHLDAPAHELLGGRVCDRVRMYGHARGRPCRRRRRRCVPVSLISDRFRDLVAEVEQTARFAALPGDGLDGVASLSTLGEGHPLSKLIRTASH</sequence>
<proteinExistence type="predicted"/>
<evidence type="ECO:0000313" key="4">
    <source>
        <dbReference type="Proteomes" id="UP001597055"/>
    </source>
</evidence>
<dbReference type="Proteomes" id="UP001597055">
    <property type="component" value="Unassembled WGS sequence"/>
</dbReference>
<name>A0ABW3AH46_9MICO</name>
<dbReference type="InterPro" id="IPR034593">
    <property type="entry name" value="DgoD-like"/>
</dbReference>
<accession>A0ABW3AH46</accession>
<dbReference type="PANTHER" id="PTHR48080">
    <property type="entry name" value="D-GALACTONATE DEHYDRATASE-RELATED"/>
    <property type="match status" value="1"/>
</dbReference>
<keyword evidence="4" id="KW-1185">Reference proteome</keyword>
<feature type="domain" description="Mandelate racemase/muconate lactonizing enzyme N-terminal" evidence="2">
    <location>
        <begin position="1"/>
        <end position="55"/>
    </location>
</feature>
<evidence type="ECO:0000256" key="1">
    <source>
        <dbReference type="ARBA" id="ARBA00023239"/>
    </source>
</evidence>
<keyword evidence="1" id="KW-0456">Lyase</keyword>
<dbReference type="Pfam" id="PF02746">
    <property type="entry name" value="MR_MLE_N"/>
    <property type="match status" value="1"/>
</dbReference>
<dbReference type="InterPro" id="IPR013341">
    <property type="entry name" value="Mandelate_racemase_N_dom"/>
</dbReference>
<gene>
    <name evidence="3" type="ORF">ACFQ0P_07735</name>
</gene>
<protein>
    <recommendedName>
        <fullName evidence="2">Mandelate racemase/muconate lactonizing enzyme N-terminal domain-containing protein</fullName>
    </recommendedName>
</protein>
<dbReference type="InterPro" id="IPR029017">
    <property type="entry name" value="Enolase-like_N"/>
</dbReference>
<dbReference type="InterPro" id="IPR036849">
    <property type="entry name" value="Enolase-like_C_sf"/>
</dbReference>
<evidence type="ECO:0000259" key="2">
    <source>
        <dbReference type="Pfam" id="PF02746"/>
    </source>
</evidence>
<dbReference type="Gene3D" id="3.20.20.120">
    <property type="entry name" value="Enolase-like C-terminal domain"/>
    <property type="match status" value="1"/>
</dbReference>
<reference evidence="4" key="1">
    <citation type="journal article" date="2019" name="Int. J. Syst. Evol. Microbiol.">
        <title>The Global Catalogue of Microorganisms (GCM) 10K type strain sequencing project: providing services to taxonomists for standard genome sequencing and annotation.</title>
        <authorList>
            <consortium name="The Broad Institute Genomics Platform"/>
            <consortium name="The Broad Institute Genome Sequencing Center for Infectious Disease"/>
            <person name="Wu L."/>
            <person name="Ma J."/>
        </authorList>
    </citation>
    <scope>NUCLEOTIDE SEQUENCE [LARGE SCALE GENOMIC DNA]</scope>
    <source>
        <strain evidence="4">CCUG 54523</strain>
    </source>
</reference>
<dbReference type="EMBL" id="JBHTII010000001">
    <property type="protein sequence ID" value="MFD0790283.1"/>
    <property type="molecule type" value="Genomic_DNA"/>
</dbReference>
<comment type="caution">
    <text evidence="3">The sequence shown here is derived from an EMBL/GenBank/DDBJ whole genome shotgun (WGS) entry which is preliminary data.</text>
</comment>
<dbReference type="SUPFAM" id="SSF54826">
    <property type="entry name" value="Enolase N-terminal domain-like"/>
    <property type="match status" value="1"/>
</dbReference>
<dbReference type="RefSeq" id="WP_378772370.1">
    <property type="nucleotide sequence ID" value="NZ_JBHTII010000001.1"/>
</dbReference>
<dbReference type="PANTHER" id="PTHR48080:SF2">
    <property type="entry name" value="D-GALACTONATE DEHYDRATASE"/>
    <property type="match status" value="1"/>
</dbReference>
<evidence type="ECO:0000313" key="3">
    <source>
        <dbReference type="EMBL" id="MFD0790283.1"/>
    </source>
</evidence>